<sequence>MAYKLFIPGPIEVSEKTYKAMSQAIVGHRSKDFSALVGRIMPDLQNLFYTKDPVYLSTSSSWGVMEGSLRNVVQKGVLNCGNGAFSDKWYDVSKRCGLNAEMLQFDWGKPVDPEAVRKALSTGKFDAITIIHNETSTGTMSDIKALMEVIREFPDVVSIIDTVSSFSGMPIKKDELGIDVMMAGCQKAMAIPPGLAFLSVSQKAMERAKKTEGRGYYFDFLEFQKFWEKNQTPSTPVISLIYALESKLEDIKNEGLEKRYARHLENNKIVREWGYGYGFELFPEEKYGSITLNCFKNNLDIDIAAVNEELKKRFNMMFNCGYGKIKGKTFRISNMGDETPETMRELLGNLDTILPEFIKK</sequence>
<dbReference type="PIRSF" id="PIRSF000524">
    <property type="entry name" value="SPT"/>
    <property type="match status" value="1"/>
</dbReference>
<feature type="domain" description="Aminotransferase class V" evidence="4">
    <location>
        <begin position="88"/>
        <end position="264"/>
    </location>
</feature>
<evidence type="ECO:0000256" key="3">
    <source>
        <dbReference type="ARBA" id="ARBA00022898"/>
    </source>
</evidence>
<dbReference type="RefSeq" id="WP_370396278.1">
    <property type="nucleotide sequence ID" value="NZ_JALBUT010000001.1"/>
</dbReference>
<dbReference type="InterPro" id="IPR024169">
    <property type="entry name" value="SP_NH2Trfase/AEP_transaminase"/>
</dbReference>
<dbReference type="Gene3D" id="3.90.1150.10">
    <property type="entry name" value="Aspartate Aminotransferase, domain 1"/>
    <property type="match status" value="1"/>
</dbReference>
<dbReference type="PANTHER" id="PTHR21152">
    <property type="entry name" value="AMINOTRANSFERASE CLASS V"/>
    <property type="match status" value="1"/>
</dbReference>
<evidence type="ECO:0000256" key="1">
    <source>
        <dbReference type="ARBA" id="ARBA00001933"/>
    </source>
</evidence>
<protein>
    <submittedName>
        <fullName evidence="5">Alanine--glyoxylate aminotransferase family protein</fullName>
    </submittedName>
</protein>
<evidence type="ECO:0000313" key="6">
    <source>
        <dbReference type="Proteomes" id="UP001275932"/>
    </source>
</evidence>
<dbReference type="PANTHER" id="PTHR21152:SF40">
    <property type="entry name" value="ALANINE--GLYOXYLATE AMINOTRANSFERASE"/>
    <property type="match status" value="1"/>
</dbReference>
<keyword evidence="5" id="KW-0032">Aminotransferase</keyword>
<comment type="cofactor">
    <cofactor evidence="1">
        <name>pyridoxal 5'-phosphate</name>
        <dbReference type="ChEBI" id="CHEBI:597326"/>
    </cofactor>
</comment>
<evidence type="ECO:0000256" key="2">
    <source>
        <dbReference type="ARBA" id="ARBA00009236"/>
    </source>
</evidence>
<dbReference type="Gene3D" id="3.40.640.10">
    <property type="entry name" value="Type I PLP-dependent aspartate aminotransferase-like (Major domain)"/>
    <property type="match status" value="1"/>
</dbReference>
<keyword evidence="5" id="KW-0808">Transferase</keyword>
<dbReference type="InterPro" id="IPR015424">
    <property type="entry name" value="PyrdxlP-dep_Trfase"/>
</dbReference>
<dbReference type="Proteomes" id="UP001275932">
    <property type="component" value="Unassembled WGS sequence"/>
</dbReference>
<comment type="caution">
    <text evidence="5">The sequence shown here is derived from an EMBL/GenBank/DDBJ whole genome shotgun (WGS) entry which is preliminary data.</text>
</comment>
<accession>A0ABU4WE36</accession>
<dbReference type="SUPFAM" id="SSF53383">
    <property type="entry name" value="PLP-dependent transferases"/>
    <property type="match status" value="1"/>
</dbReference>
<keyword evidence="6" id="KW-1185">Reference proteome</keyword>
<gene>
    <name evidence="5" type="ORF">MOX91_01345</name>
</gene>
<organism evidence="5 6">
    <name type="scientific">Intestinicryptomonas porci</name>
    <dbReference type="NCBI Taxonomy" id="2926320"/>
    <lineage>
        <taxon>Bacteria</taxon>
        <taxon>Pseudomonadati</taxon>
        <taxon>Verrucomicrobiota</taxon>
        <taxon>Opitutia</taxon>
        <taxon>Opitutales</taxon>
        <taxon>Intestinicryptomonaceae</taxon>
        <taxon>Intestinicryptomonas</taxon>
    </lineage>
</organism>
<reference evidence="5 6" key="1">
    <citation type="submission" date="2022-03" db="EMBL/GenBank/DDBJ databases">
        <title>Novel taxa within the pig intestine.</title>
        <authorList>
            <person name="Wylensek D."/>
            <person name="Bishof K."/>
            <person name="Afrizal A."/>
            <person name="Clavel T."/>
        </authorList>
    </citation>
    <scope>NUCLEOTIDE SEQUENCE [LARGE SCALE GENOMIC DNA]</scope>
    <source>
        <strain evidence="5 6">CLA-KB-P66</strain>
    </source>
</reference>
<keyword evidence="3" id="KW-0663">Pyridoxal phosphate</keyword>
<dbReference type="EMBL" id="JALBUT010000001">
    <property type="protein sequence ID" value="MDX8414832.1"/>
    <property type="molecule type" value="Genomic_DNA"/>
</dbReference>
<dbReference type="InterPro" id="IPR000192">
    <property type="entry name" value="Aminotrans_V_dom"/>
</dbReference>
<evidence type="ECO:0000313" key="5">
    <source>
        <dbReference type="EMBL" id="MDX8414832.1"/>
    </source>
</evidence>
<dbReference type="InterPro" id="IPR015421">
    <property type="entry name" value="PyrdxlP-dep_Trfase_major"/>
</dbReference>
<dbReference type="Pfam" id="PF00266">
    <property type="entry name" value="Aminotran_5"/>
    <property type="match status" value="1"/>
</dbReference>
<name>A0ABU4WE36_9BACT</name>
<proteinExistence type="inferred from homology"/>
<dbReference type="GO" id="GO:0008483">
    <property type="term" value="F:transaminase activity"/>
    <property type="evidence" value="ECO:0007669"/>
    <property type="project" value="UniProtKB-KW"/>
</dbReference>
<comment type="similarity">
    <text evidence="2">Belongs to the class-V pyridoxal-phosphate-dependent aminotransferase family.</text>
</comment>
<dbReference type="InterPro" id="IPR015422">
    <property type="entry name" value="PyrdxlP-dep_Trfase_small"/>
</dbReference>
<evidence type="ECO:0000259" key="4">
    <source>
        <dbReference type="Pfam" id="PF00266"/>
    </source>
</evidence>